<keyword evidence="11" id="KW-1185">Reference proteome</keyword>
<reference evidence="10 11" key="1">
    <citation type="journal article" date="2021" name="Nat. Commun.">
        <title>Incipient diploidization of the medicinal plant Perilla within 10,000 years.</title>
        <authorList>
            <person name="Zhang Y."/>
            <person name="Shen Q."/>
            <person name="Leng L."/>
            <person name="Zhang D."/>
            <person name="Chen S."/>
            <person name="Shi Y."/>
            <person name="Ning Z."/>
            <person name="Chen S."/>
        </authorList>
    </citation>
    <scope>NUCLEOTIDE SEQUENCE [LARGE SCALE GENOMIC DNA]</scope>
    <source>
        <strain evidence="11">cv. PC099</strain>
    </source>
</reference>
<sequence>MGAESRAFPPPAGLKSGRAHHTKPPFTLAEIKKSIPPHCFRRSILRSLSYVAHDVAAASLLYYAAANYIHRLPRPLPHLAWPAYWFAQGCVFTGLWGIAHDCGHHAFSDIQAVDDGVGLILHSFLLVPYFSFKFSHRRHHSNTNSLDRDEVYVPKMKSEIHRSIKYLNNPIGRVIMLLIQLSIGFPLYLIFNASGRRYGRIANHFDPYSPIYKEGERAAVIISDAAILVVIHALCYLAGAKGVGWLLAVYGGPMVACNAFVGAITYLQHTHPSLPRYDSSAWEWLKATLSTVDRDYGRVLNEVFHHTADTHVVHHLFPTIPHYHAVEATAAVKPVVGEHYLFDEMPVVKALWRAAKECLYVEREEGGENKGVFWFNYKI</sequence>
<dbReference type="GO" id="GO:0006629">
    <property type="term" value="P:lipid metabolic process"/>
    <property type="evidence" value="ECO:0007669"/>
    <property type="project" value="InterPro"/>
</dbReference>
<comment type="caution">
    <text evidence="10">The sequence shown here is derived from an EMBL/GenBank/DDBJ whole genome shotgun (WGS) entry which is preliminary data.</text>
</comment>
<gene>
    <name evidence="10" type="ORF">C2S53_007853</name>
</gene>
<evidence type="ECO:0000259" key="8">
    <source>
        <dbReference type="Pfam" id="PF00487"/>
    </source>
</evidence>
<keyword evidence="7" id="KW-0812">Transmembrane</keyword>
<feature type="transmembrane region" description="Helical" evidence="7">
    <location>
        <begin position="245"/>
        <end position="267"/>
    </location>
</feature>
<keyword evidence="4" id="KW-0560">Oxidoreductase</keyword>
<feature type="domain" description="Fatty acid desaturase N-terminal" evidence="9">
    <location>
        <begin position="22"/>
        <end position="57"/>
    </location>
</feature>
<evidence type="ECO:0000256" key="7">
    <source>
        <dbReference type="SAM" id="Phobius"/>
    </source>
</evidence>
<dbReference type="PANTHER" id="PTHR32100">
    <property type="entry name" value="OMEGA-6 FATTY ACID DESATURASE, CHLOROPLASTIC"/>
    <property type="match status" value="1"/>
</dbReference>
<accession>A0AAD4J6J4</accession>
<feature type="region of interest" description="Disordered" evidence="6">
    <location>
        <begin position="1"/>
        <end position="21"/>
    </location>
</feature>
<dbReference type="CDD" id="cd03507">
    <property type="entry name" value="Delta12-FADS-like"/>
    <property type="match status" value="1"/>
</dbReference>
<protein>
    <submittedName>
        <fullName evidence="10">Fatty acid desaturase 2</fullName>
    </submittedName>
</protein>
<proteinExistence type="inferred from homology"/>
<evidence type="ECO:0000259" key="9">
    <source>
        <dbReference type="Pfam" id="PF11960"/>
    </source>
</evidence>
<evidence type="ECO:0000256" key="6">
    <source>
        <dbReference type="SAM" id="MobiDB-lite"/>
    </source>
</evidence>
<dbReference type="AlphaFoldDB" id="A0AAD4J6J4"/>
<keyword evidence="7" id="KW-1133">Transmembrane helix</keyword>
<organism evidence="10 11">
    <name type="scientific">Perilla frutescens var. hirtella</name>
    <name type="common">Perilla citriodora</name>
    <name type="synonym">Perilla setoyensis</name>
    <dbReference type="NCBI Taxonomy" id="608512"/>
    <lineage>
        <taxon>Eukaryota</taxon>
        <taxon>Viridiplantae</taxon>
        <taxon>Streptophyta</taxon>
        <taxon>Embryophyta</taxon>
        <taxon>Tracheophyta</taxon>
        <taxon>Spermatophyta</taxon>
        <taxon>Magnoliopsida</taxon>
        <taxon>eudicotyledons</taxon>
        <taxon>Gunneridae</taxon>
        <taxon>Pentapetalae</taxon>
        <taxon>asterids</taxon>
        <taxon>lamiids</taxon>
        <taxon>Lamiales</taxon>
        <taxon>Lamiaceae</taxon>
        <taxon>Nepetoideae</taxon>
        <taxon>Elsholtzieae</taxon>
        <taxon>Perilla</taxon>
    </lineage>
</organism>
<dbReference type="InterPro" id="IPR005804">
    <property type="entry name" value="FA_desaturase_dom"/>
</dbReference>
<dbReference type="Pfam" id="PF00487">
    <property type="entry name" value="FA_desaturase"/>
    <property type="match status" value="1"/>
</dbReference>
<keyword evidence="5 7" id="KW-0472">Membrane</keyword>
<comment type="subcellular location">
    <subcellularLocation>
        <location evidence="1">Membrane</location>
    </subcellularLocation>
</comment>
<evidence type="ECO:0000256" key="4">
    <source>
        <dbReference type="ARBA" id="ARBA00023002"/>
    </source>
</evidence>
<feature type="transmembrane region" description="Helical" evidence="7">
    <location>
        <begin position="171"/>
        <end position="191"/>
    </location>
</feature>
<evidence type="ECO:0000313" key="10">
    <source>
        <dbReference type="EMBL" id="KAH6827508.1"/>
    </source>
</evidence>
<evidence type="ECO:0000313" key="11">
    <source>
        <dbReference type="Proteomes" id="UP001190926"/>
    </source>
</evidence>
<dbReference type="Proteomes" id="UP001190926">
    <property type="component" value="Unassembled WGS sequence"/>
</dbReference>
<dbReference type="GO" id="GO:0016717">
    <property type="term" value="F:oxidoreductase activity, acting on paired donors, with oxidation of a pair of donors resulting in the reduction of molecular oxygen to two molecules of water"/>
    <property type="evidence" value="ECO:0007669"/>
    <property type="project" value="InterPro"/>
</dbReference>
<dbReference type="GO" id="GO:0016020">
    <property type="term" value="C:membrane"/>
    <property type="evidence" value="ECO:0007669"/>
    <property type="project" value="UniProtKB-SubCell"/>
</dbReference>
<evidence type="ECO:0000256" key="2">
    <source>
        <dbReference type="ARBA" id="ARBA00005189"/>
    </source>
</evidence>
<feature type="domain" description="Fatty acid desaturase" evidence="8">
    <location>
        <begin position="80"/>
        <end position="341"/>
    </location>
</feature>
<evidence type="ECO:0000256" key="3">
    <source>
        <dbReference type="ARBA" id="ARBA00009295"/>
    </source>
</evidence>
<evidence type="ECO:0000256" key="5">
    <source>
        <dbReference type="ARBA" id="ARBA00023136"/>
    </source>
</evidence>
<dbReference type="Pfam" id="PF11960">
    <property type="entry name" value="DUF3474"/>
    <property type="match status" value="1"/>
</dbReference>
<dbReference type="InterPro" id="IPR012171">
    <property type="entry name" value="Fatty_acid_desaturase"/>
</dbReference>
<dbReference type="EMBL" id="SDAM02000148">
    <property type="protein sequence ID" value="KAH6827508.1"/>
    <property type="molecule type" value="Genomic_DNA"/>
</dbReference>
<evidence type="ECO:0000256" key="1">
    <source>
        <dbReference type="ARBA" id="ARBA00004370"/>
    </source>
</evidence>
<comment type="similarity">
    <text evidence="3">Belongs to the fatty acid desaturase type 1 family.</text>
</comment>
<comment type="pathway">
    <text evidence="2">Lipid metabolism.</text>
</comment>
<name>A0AAD4J6J4_PERFH</name>
<feature type="transmembrane region" description="Helical" evidence="7">
    <location>
        <begin position="218"/>
        <end position="239"/>
    </location>
</feature>
<dbReference type="InterPro" id="IPR021863">
    <property type="entry name" value="FAS_N"/>
</dbReference>